<dbReference type="GO" id="GO:0016020">
    <property type="term" value="C:membrane"/>
    <property type="evidence" value="ECO:0007669"/>
    <property type="project" value="TreeGrafter"/>
</dbReference>
<gene>
    <name evidence="2" type="ORF">SAMN05421684_1215</name>
</gene>
<evidence type="ECO:0000313" key="2">
    <source>
        <dbReference type="EMBL" id="SDY72249.1"/>
    </source>
</evidence>
<name>A0A1H3M7R9_9ACTN</name>
<sequence length="267" mass="27411">MKVTVAEGVGLNVLHTAGPSAPAFVLVHGLASNARLWSEVASALAAAGHPSYAVDLRGHGESDLPSSGFSTAAAAADLAAVIASLGLSRPIVAGQSWGGNVVVRLAAAFPGVVGALALVDGGWIDLPATFGSWSACAAALRPPELDGLRASDFRARLRSGHPDWSASAVEATLANLRVDADGLVSRRLPVARHMEILRSMYDEPPAQWYPALTMPVLLMPAGRGLPSPSVAASIPDAVVRPYAGGDHDLHAQHPAEVAADLLSLVRS</sequence>
<keyword evidence="3" id="KW-1185">Reference proteome</keyword>
<dbReference type="InterPro" id="IPR050266">
    <property type="entry name" value="AB_hydrolase_sf"/>
</dbReference>
<dbReference type="PANTHER" id="PTHR43798:SF33">
    <property type="entry name" value="HYDROLASE, PUTATIVE (AFU_ORTHOLOGUE AFUA_2G14860)-RELATED"/>
    <property type="match status" value="1"/>
</dbReference>
<reference evidence="3" key="1">
    <citation type="submission" date="2016-10" db="EMBL/GenBank/DDBJ databases">
        <authorList>
            <person name="Varghese N."/>
            <person name="Submissions S."/>
        </authorList>
    </citation>
    <scope>NUCLEOTIDE SEQUENCE [LARGE SCALE GENOMIC DNA]</scope>
    <source>
        <strain evidence="3">DSM 44718</strain>
    </source>
</reference>
<dbReference type="AlphaFoldDB" id="A0A1H3M7R9"/>
<dbReference type="Pfam" id="PF00561">
    <property type="entry name" value="Abhydrolase_1"/>
    <property type="match status" value="1"/>
</dbReference>
<proteinExistence type="predicted"/>
<dbReference type="RefSeq" id="WP_204082797.1">
    <property type="nucleotide sequence ID" value="NZ_BOND01000017.1"/>
</dbReference>
<protein>
    <submittedName>
        <fullName evidence="2">Pimeloyl-ACP methyl ester carboxylesterase</fullName>
    </submittedName>
</protein>
<dbReference type="InterPro" id="IPR029058">
    <property type="entry name" value="AB_hydrolase_fold"/>
</dbReference>
<dbReference type="GO" id="GO:0003824">
    <property type="term" value="F:catalytic activity"/>
    <property type="evidence" value="ECO:0007669"/>
    <property type="project" value="UniProtKB-ARBA"/>
</dbReference>
<dbReference type="InterPro" id="IPR000073">
    <property type="entry name" value="AB_hydrolase_1"/>
</dbReference>
<evidence type="ECO:0000313" key="3">
    <source>
        <dbReference type="Proteomes" id="UP000199632"/>
    </source>
</evidence>
<dbReference type="EMBL" id="FNQB01000001">
    <property type="protein sequence ID" value="SDY72249.1"/>
    <property type="molecule type" value="Genomic_DNA"/>
</dbReference>
<accession>A0A1H3M7R9</accession>
<feature type="domain" description="AB hydrolase-1" evidence="1">
    <location>
        <begin position="22"/>
        <end position="158"/>
    </location>
</feature>
<dbReference type="STRING" id="137265.SAMN05421684_1215"/>
<dbReference type="Proteomes" id="UP000199632">
    <property type="component" value="Unassembled WGS sequence"/>
</dbReference>
<dbReference type="SUPFAM" id="SSF53474">
    <property type="entry name" value="alpha/beta-Hydrolases"/>
    <property type="match status" value="1"/>
</dbReference>
<dbReference type="Gene3D" id="3.40.50.1820">
    <property type="entry name" value="alpha/beta hydrolase"/>
    <property type="match status" value="1"/>
</dbReference>
<organism evidence="2 3">
    <name type="scientific">Asanoa ishikariensis</name>
    <dbReference type="NCBI Taxonomy" id="137265"/>
    <lineage>
        <taxon>Bacteria</taxon>
        <taxon>Bacillati</taxon>
        <taxon>Actinomycetota</taxon>
        <taxon>Actinomycetes</taxon>
        <taxon>Micromonosporales</taxon>
        <taxon>Micromonosporaceae</taxon>
        <taxon>Asanoa</taxon>
    </lineage>
</organism>
<evidence type="ECO:0000259" key="1">
    <source>
        <dbReference type="Pfam" id="PF00561"/>
    </source>
</evidence>
<dbReference type="PANTHER" id="PTHR43798">
    <property type="entry name" value="MONOACYLGLYCEROL LIPASE"/>
    <property type="match status" value="1"/>
</dbReference>